<feature type="compositionally biased region" description="Acidic residues" evidence="1">
    <location>
        <begin position="1"/>
        <end position="11"/>
    </location>
</feature>
<dbReference type="OrthoDB" id="70030at2759"/>
<dbReference type="EMBL" id="VTPC01090404">
    <property type="protein sequence ID" value="KAF2883502.1"/>
    <property type="molecule type" value="Genomic_DNA"/>
</dbReference>
<protein>
    <submittedName>
        <fullName evidence="2">Uncharacterized protein</fullName>
    </submittedName>
</protein>
<dbReference type="Proteomes" id="UP000801492">
    <property type="component" value="Unassembled WGS sequence"/>
</dbReference>
<evidence type="ECO:0000256" key="1">
    <source>
        <dbReference type="SAM" id="MobiDB-lite"/>
    </source>
</evidence>
<feature type="region of interest" description="Disordered" evidence="1">
    <location>
        <begin position="98"/>
        <end position="119"/>
    </location>
</feature>
<sequence>MDPESPMDDDSQNSNAAKKAKDPKDPKCTKTAEEEAYIKKNAIAEPPIVLACDYFKENVIDCYKRHPSHSIKCNKQVEAFETCVKGQVAAFLLKTSKLQPKTSKPNSKTSKSNYCKTKK</sequence>
<organism evidence="2 3">
    <name type="scientific">Ignelater luminosus</name>
    <name type="common">Cucubano</name>
    <name type="synonym">Pyrophorus luminosus</name>
    <dbReference type="NCBI Taxonomy" id="2038154"/>
    <lineage>
        <taxon>Eukaryota</taxon>
        <taxon>Metazoa</taxon>
        <taxon>Ecdysozoa</taxon>
        <taxon>Arthropoda</taxon>
        <taxon>Hexapoda</taxon>
        <taxon>Insecta</taxon>
        <taxon>Pterygota</taxon>
        <taxon>Neoptera</taxon>
        <taxon>Endopterygota</taxon>
        <taxon>Coleoptera</taxon>
        <taxon>Polyphaga</taxon>
        <taxon>Elateriformia</taxon>
        <taxon>Elateroidea</taxon>
        <taxon>Elateridae</taxon>
        <taxon>Agrypninae</taxon>
        <taxon>Pyrophorini</taxon>
        <taxon>Ignelater</taxon>
    </lineage>
</organism>
<comment type="caution">
    <text evidence="2">The sequence shown here is derived from an EMBL/GenBank/DDBJ whole genome shotgun (WGS) entry which is preliminary data.</text>
</comment>
<dbReference type="AlphaFoldDB" id="A0A8K0CDX3"/>
<gene>
    <name evidence="2" type="ORF">ILUMI_22675</name>
</gene>
<evidence type="ECO:0000313" key="3">
    <source>
        <dbReference type="Proteomes" id="UP000801492"/>
    </source>
</evidence>
<proteinExistence type="predicted"/>
<keyword evidence="3" id="KW-1185">Reference proteome</keyword>
<feature type="region of interest" description="Disordered" evidence="1">
    <location>
        <begin position="1"/>
        <end position="31"/>
    </location>
</feature>
<name>A0A8K0CDX3_IGNLU</name>
<feature type="compositionally biased region" description="Low complexity" evidence="1">
    <location>
        <begin position="100"/>
        <end position="113"/>
    </location>
</feature>
<feature type="compositionally biased region" description="Basic and acidic residues" evidence="1">
    <location>
        <begin position="19"/>
        <end position="31"/>
    </location>
</feature>
<accession>A0A8K0CDX3</accession>
<evidence type="ECO:0000313" key="2">
    <source>
        <dbReference type="EMBL" id="KAF2883502.1"/>
    </source>
</evidence>
<reference evidence="2" key="1">
    <citation type="submission" date="2019-08" db="EMBL/GenBank/DDBJ databases">
        <title>The genome of the North American firefly Photinus pyralis.</title>
        <authorList>
            <consortium name="Photinus pyralis genome working group"/>
            <person name="Fallon T.R."/>
            <person name="Sander Lower S.E."/>
            <person name="Weng J.-K."/>
        </authorList>
    </citation>
    <scope>NUCLEOTIDE SEQUENCE</scope>
    <source>
        <strain evidence="2">TRF0915ILg1</strain>
        <tissue evidence="2">Whole body</tissue>
    </source>
</reference>